<reference evidence="4" key="1">
    <citation type="journal article" date="2019" name="Int. J. Syst. Evol. Microbiol.">
        <title>The Global Catalogue of Microorganisms (GCM) 10K type strain sequencing project: providing services to taxonomists for standard genome sequencing and annotation.</title>
        <authorList>
            <consortium name="The Broad Institute Genomics Platform"/>
            <consortium name="The Broad Institute Genome Sequencing Center for Infectious Disease"/>
            <person name="Wu L."/>
            <person name="Ma J."/>
        </authorList>
    </citation>
    <scope>NUCLEOTIDE SEQUENCE [LARGE SCALE GENOMIC DNA]</scope>
    <source>
        <strain evidence="4">CGMCC 1.15342</strain>
    </source>
</reference>
<dbReference type="InterPro" id="IPR001466">
    <property type="entry name" value="Beta-lactam-related"/>
</dbReference>
<gene>
    <name evidence="3" type="ORF">GCM10011386_18820</name>
</gene>
<name>A0ABQ1LQV6_9SPHI</name>
<dbReference type="EMBL" id="BMIK01000005">
    <property type="protein sequence ID" value="GGC27005.1"/>
    <property type="molecule type" value="Genomic_DNA"/>
</dbReference>
<dbReference type="InterPro" id="IPR012338">
    <property type="entry name" value="Beta-lactam/transpept-like"/>
</dbReference>
<organism evidence="3 4">
    <name type="scientific">Parapedobacter defluvii</name>
    <dbReference type="NCBI Taxonomy" id="2045106"/>
    <lineage>
        <taxon>Bacteria</taxon>
        <taxon>Pseudomonadati</taxon>
        <taxon>Bacteroidota</taxon>
        <taxon>Sphingobacteriia</taxon>
        <taxon>Sphingobacteriales</taxon>
        <taxon>Sphingobacteriaceae</taxon>
        <taxon>Parapedobacter</taxon>
    </lineage>
</organism>
<dbReference type="Pfam" id="PF00144">
    <property type="entry name" value="Beta-lactamase"/>
    <property type="match status" value="1"/>
</dbReference>
<feature type="chain" id="PRO_5046185992" evidence="1">
    <location>
        <begin position="19"/>
        <end position="439"/>
    </location>
</feature>
<evidence type="ECO:0000313" key="4">
    <source>
        <dbReference type="Proteomes" id="UP000597338"/>
    </source>
</evidence>
<evidence type="ECO:0000259" key="2">
    <source>
        <dbReference type="Pfam" id="PF00144"/>
    </source>
</evidence>
<sequence>MKKSTFITLLCLFGGVVAFCQDVDKSKLDAYFDTLEKNNRFMGSVAISKNGKLIYTKSVGYLDVEGQKKPDENTKYRIGSISKTFTATLVLKAIEENKLRLNQTIDSYFPTIANAEKITISQLLNHRSGIANFTNNDDYLEWNKQPKSEKEMVEIISAFGSDFEPDSKASYSNSNYVLLTYILEKAFGKPYAQLLDQYITKPVGLSHTFLGGKIDPENNEARSYTASDGWIRDSETDRSIPLGAGAIISTPTDIIKFGEALLTGKILSEESVAQMETIRDGYGMGLFQLPFYERKAFGHSGGIDGFRSTWGYFPEDQVSFALLSNGTAMNNNDVAIAVLSATFNKPYDIPVFSSYLLEEDKIPQYLGVYSSSQLPIHITITSDGSHLLAQATGQPSFPLEATGKDKFSFDQAGVVIEFNPAESSFVLKQNGGEFTFTKE</sequence>
<dbReference type="PANTHER" id="PTHR46825:SF9">
    <property type="entry name" value="BETA-LACTAMASE-RELATED DOMAIN-CONTAINING PROTEIN"/>
    <property type="match status" value="1"/>
</dbReference>
<keyword evidence="1" id="KW-0732">Signal</keyword>
<keyword evidence="4" id="KW-1185">Reference proteome</keyword>
<dbReference type="InterPro" id="IPR050491">
    <property type="entry name" value="AmpC-like"/>
</dbReference>
<comment type="caution">
    <text evidence="3">The sequence shown here is derived from an EMBL/GenBank/DDBJ whole genome shotgun (WGS) entry which is preliminary data.</text>
</comment>
<keyword evidence="3" id="KW-0378">Hydrolase</keyword>
<evidence type="ECO:0000313" key="3">
    <source>
        <dbReference type="EMBL" id="GGC27005.1"/>
    </source>
</evidence>
<keyword evidence="3" id="KW-0121">Carboxypeptidase</keyword>
<keyword evidence="3" id="KW-0645">Protease</keyword>
<protein>
    <submittedName>
        <fullName evidence="3">D-Ala-D-Ala carboxypeptidase</fullName>
    </submittedName>
</protein>
<dbReference type="PANTHER" id="PTHR46825">
    <property type="entry name" value="D-ALANYL-D-ALANINE-CARBOXYPEPTIDASE/ENDOPEPTIDASE AMPH"/>
    <property type="match status" value="1"/>
</dbReference>
<dbReference type="Gene3D" id="3.40.710.10">
    <property type="entry name" value="DD-peptidase/beta-lactamase superfamily"/>
    <property type="match status" value="1"/>
</dbReference>
<dbReference type="GO" id="GO:0004180">
    <property type="term" value="F:carboxypeptidase activity"/>
    <property type="evidence" value="ECO:0007669"/>
    <property type="project" value="UniProtKB-KW"/>
</dbReference>
<feature type="domain" description="Beta-lactamase-related" evidence="2">
    <location>
        <begin position="34"/>
        <end position="333"/>
    </location>
</feature>
<proteinExistence type="predicted"/>
<feature type="signal peptide" evidence="1">
    <location>
        <begin position="1"/>
        <end position="18"/>
    </location>
</feature>
<dbReference type="Proteomes" id="UP000597338">
    <property type="component" value="Unassembled WGS sequence"/>
</dbReference>
<dbReference type="SUPFAM" id="SSF56601">
    <property type="entry name" value="beta-lactamase/transpeptidase-like"/>
    <property type="match status" value="1"/>
</dbReference>
<accession>A0ABQ1LQV6</accession>
<evidence type="ECO:0000256" key="1">
    <source>
        <dbReference type="SAM" id="SignalP"/>
    </source>
</evidence>
<dbReference type="RefSeq" id="WP_188749929.1">
    <property type="nucleotide sequence ID" value="NZ_BMIK01000005.1"/>
</dbReference>